<dbReference type="GeneID" id="82149516"/>
<dbReference type="Proteomes" id="UP000297635">
    <property type="component" value="Unassembled WGS sequence"/>
</dbReference>
<comment type="caution">
    <text evidence="1">The sequence shown here is derived from an EMBL/GenBank/DDBJ whole genome shotgun (WGS) entry which is preliminary data.</text>
</comment>
<gene>
    <name evidence="1" type="ORF">EZ315_06900</name>
</gene>
<accession>A0A4Z0VA87</accession>
<dbReference type="AlphaFoldDB" id="A0A4Z0VA87"/>
<organism evidence="1 2">
    <name type="scientific">Duncaniella freteri</name>
    <dbReference type="NCBI Taxonomy" id="2530391"/>
    <lineage>
        <taxon>Bacteria</taxon>
        <taxon>Pseudomonadati</taxon>
        <taxon>Bacteroidota</taxon>
        <taxon>Bacteroidia</taxon>
        <taxon>Bacteroidales</taxon>
        <taxon>Muribaculaceae</taxon>
        <taxon>Duncaniella</taxon>
    </lineage>
</organism>
<evidence type="ECO:0000313" key="2">
    <source>
        <dbReference type="Proteomes" id="UP000297635"/>
    </source>
</evidence>
<evidence type="ECO:0000313" key="1">
    <source>
        <dbReference type="EMBL" id="TGG40418.1"/>
    </source>
</evidence>
<keyword evidence="2" id="KW-1185">Reference proteome</keyword>
<evidence type="ECO:0008006" key="3">
    <source>
        <dbReference type="Google" id="ProtNLM"/>
    </source>
</evidence>
<dbReference type="EMBL" id="SJSA01000001">
    <property type="protein sequence ID" value="TGG40418.1"/>
    <property type="molecule type" value="Genomic_DNA"/>
</dbReference>
<reference evidence="1 2" key="1">
    <citation type="submission" date="2019-02" db="EMBL/GenBank/DDBJ databases">
        <title>Isolation and identification of novel species under the genus Muribaculum.</title>
        <authorList>
            <person name="Miyake S."/>
            <person name="Ding Y."/>
            <person name="Low A."/>
            <person name="Soh M."/>
            <person name="Seedorf H."/>
        </authorList>
    </citation>
    <scope>NUCLEOTIDE SEQUENCE [LARGE SCALE GENOMIC DNA]</scope>
    <source>
        <strain evidence="1 2">TLL-A3</strain>
    </source>
</reference>
<protein>
    <recommendedName>
        <fullName evidence="3">DUF1573 domain-containing protein</fullName>
    </recommendedName>
</protein>
<sequence length="114" mass="12782">MNADTVKVTLLNGVPAIDVKKRDLGTIHVGDKVDASVLLFNRSKYRLEIADLVVSDPAMKLAPSQSWMIPEMKICLNGYVRFKTPRGKFRITAKVYYKGVKKPTIVVYEGNVIK</sequence>
<dbReference type="RefSeq" id="WP_207104619.1">
    <property type="nucleotide sequence ID" value="NZ_CASJDB010000040.1"/>
</dbReference>
<name>A0A4Z0VA87_9BACT</name>
<proteinExistence type="predicted"/>